<dbReference type="PANTHER" id="PTHR22754:SF32">
    <property type="entry name" value="DISCO-INTERACTING PROTEIN 2"/>
    <property type="match status" value="1"/>
</dbReference>
<dbReference type="SUPFAM" id="SSF56801">
    <property type="entry name" value="Acetyl-CoA synthetase-like"/>
    <property type="match status" value="1"/>
</dbReference>
<feature type="domain" description="AMP-binding enzyme C-terminal" evidence="6">
    <location>
        <begin position="466"/>
        <end position="568"/>
    </location>
</feature>
<evidence type="ECO:0000259" key="5">
    <source>
        <dbReference type="Pfam" id="PF00501"/>
    </source>
</evidence>
<dbReference type="Gene3D" id="3.40.50.12780">
    <property type="entry name" value="N-terminal domain of ligase-like"/>
    <property type="match status" value="1"/>
</dbReference>
<dbReference type="InterPro" id="IPR020845">
    <property type="entry name" value="AMP-binding_CS"/>
</dbReference>
<dbReference type="FunFam" id="3.40.50.12780:FF:000013">
    <property type="entry name" value="Long-chain-fatty-acid--AMP ligase FadD32"/>
    <property type="match status" value="1"/>
</dbReference>
<evidence type="ECO:0000256" key="2">
    <source>
        <dbReference type="ARBA" id="ARBA00022598"/>
    </source>
</evidence>
<dbReference type="RefSeq" id="WP_076429457.1">
    <property type="nucleotide sequence ID" value="NZ_FTMP01000013.1"/>
</dbReference>
<dbReference type="InterPro" id="IPR040097">
    <property type="entry name" value="FAAL/FAAC"/>
</dbReference>
<evidence type="ECO:0000256" key="1">
    <source>
        <dbReference type="ARBA" id="ARBA00006432"/>
    </source>
</evidence>
<proteinExistence type="inferred from homology"/>
<protein>
    <submittedName>
        <fullName evidence="7">Acyl-CoA synthetase (AMP-forming)/AMP-acid ligase II</fullName>
    </submittedName>
</protein>
<evidence type="ECO:0000256" key="4">
    <source>
        <dbReference type="ARBA" id="ARBA00023098"/>
    </source>
</evidence>
<evidence type="ECO:0000313" key="7">
    <source>
        <dbReference type="EMBL" id="SIR02270.1"/>
    </source>
</evidence>
<sequence>MIQKEHQQEGSYANFAESLQRHARTIPDRIAYRFLQDGRDSEVTITFAELDIAARAAAATLQRHCIPGDRVLILLKPGLDYVTGFLSCLYAGLIAVPAYPPGATKTLDRLDGILGDCNPAAALTTREDTEAIRARLAETAPATQVLDITQLETTAGDWRPVAVTRADAAFLQYTSGSTGTPKGVVVTHGNLIHNSQSIHENFSTHQGSHNISWLPPYHDMGLIGGILQSVYVGYPCTLMAPIHFLQRPLRWLQAISKYRGTISGGPNFAYELCIKKIKEEELEGLDLSGWEIAFNGAEHVRAQTLESFHSKFARCGFRSGAAFPCYGLAEGTLLVTCDRATREPVIRHFHAPLLEDNRAEPVPSAFVLESPEVRVRTLVSSGRGIPGHEPFISDPQTGERLPDGRVGEICVVGDSVANGYWRRPESTAEAFRPARPEQTQHASFFHSGDLGFLLDGELYVTGRLKDLIILNGVNHHPGDIESTVFRADESFRPDGSAVFSVELADSEQLVVAQEVERRSVRQLDVARLLADIKAELWHQHRVAQPVILLVFGGTLPRTSSGKVRRQECRRLFEPLIRTLHEELPADDIEVSRKVVVAELGGRVLLDATLSSQTLEA</sequence>
<reference evidence="7 8" key="1">
    <citation type="submission" date="2017-01" db="EMBL/GenBank/DDBJ databases">
        <authorList>
            <person name="Mah S.A."/>
            <person name="Swanson W.J."/>
            <person name="Moy G.W."/>
            <person name="Vacquier V.D."/>
        </authorList>
    </citation>
    <scope>NUCLEOTIDE SEQUENCE [LARGE SCALE GENOMIC DNA]</scope>
    <source>
        <strain evidence="7 8">RU36E</strain>
    </source>
</reference>
<dbReference type="GO" id="GO:0006633">
    <property type="term" value="P:fatty acid biosynthetic process"/>
    <property type="evidence" value="ECO:0007669"/>
    <property type="project" value="TreeGrafter"/>
</dbReference>
<accession>A0A1N6XIZ9</accession>
<keyword evidence="4" id="KW-0443">Lipid metabolism</keyword>
<comment type="similarity">
    <text evidence="1">Belongs to the ATP-dependent AMP-binding enzyme family.</text>
</comment>
<name>A0A1N6XIZ9_AQUAC</name>
<gene>
    <name evidence="7" type="ORF">SAMN05878282_11310</name>
</gene>
<dbReference type="EMBL" id="FTMP01000013">
    <property type="protein sequence ID" value="SIR02270.1"/>
    <property type="molecule type" value="Genomic_DNA"/>
</dbReference>
<feature type="domain" description="AMP-dependent synthetase/ligase" evidence="5">
    <location>
        <begin position="19"/>
        <end position="421"/>
    </location>
</feature>
<dbReference type="GO" id="GO:0016874">
    <property type="term" value="F:ligase activity"/>
    <property type="evidence" value="ECO:0007669"/>
    <property type="project" value="UniProtKB-KW"/>
</dbReference>
<dbReference type="Pfam" id="PF00501">
    <property type="entry name" value="AMP-binding"/>
    <property type="match status" value="1"/>
</dbReference>
<organism evidence="7 8">
    <name type="scientific">Aquipseudomonas alcaligenes</name>
    <name type="common">Pseudomonas alcaligenes</name>
    <dbReference type="NCBI Taxonomy" id="43263"/>
    <lineage>
        <taxon>Bacteria</taxon>
        <taxon>Pseudomonadati</taxon>
        <taxon>Pseudomonadota</taxon>
        <taxon>Gammaproteobacteria</taxon>
        <taxon>Pseudomonadales</taxon>
        <taxon>Pseudomonadaceae</taxon>
        <taxon>Aquipseudomonas</taxon>
    </lineage>
</organism>
<dbReference type="Pfam" id="PF23024">
    <property type="entry name" value="AMP-dom_DIP2-like"/>
    <property type="match status" value="1"/>
</dbReference>
<dbReference type="GO" id="GO:0005886">
    <property type="term" value="C:plasma membrane"/>
    <property type="evidence" value="ECO:0007669"/>
    <property type="project" value="TreeGrafter"/>
</dbReference>
<keyword evidence="3" id="KW-0276">Fatty acid metabolism</keyword>
<evidence type="ECO:0000259" key="6">
    <source>
        <dbReference type="Pfam" id="PF23024"/>
    </source>
</evidence>
<dbReference type="PROSITE" id="PS00455">
    <property type="entry name" value="AMP_BINDING"/>
    <property type="match status" value="1"/>
</dbReference>
<dbReference type="Gene3D" id="3.30.300.30">
    <property type="match status" value="1"/>
</dbReference>
<dbReference type="InterPro" id="IPR042099">
    <property type="entry name" value="ANL_N_sf"/>
</dbReference>
<dbReference type="InterPro" id="IPR025110">
    <property type="entry name" value="AMP-bd_C"/>
</dbReference>
<evidence type="ECO:0000313" key="8">
    <source>
        <dbReference type="Proteomes" id="UP000185841"/>
    </source>
</evidence>
<dbReference type="InterPro" id="IPR000873">
    <property type="entry name" value="AMP-dep_synth/lig_dom"/>
</dbReference>
<dbReference type="GO" id="GO:0071766">
    <property type="term" value="P:Actinobacterium-type cell wall biogenesis"/>
    <property type="evidence" value="ECO:0007669"/>
    <property type="project" value="UniProtKB-ARBA"/>
</dbReference>
<dbReference type="PANTHER" id="PTHR22754">
    <property type="entry name" value="DISCO-INTERACTING PROTEIN 2 DIP2 -RELATED"/>
    <property type="match status" value="1"/>
</dbReference>
<dbReference type="CDD" id="cd05931">
    <property type="entry name" value="FAAL"/>
    <property type="match status" value="1"/>
</dbReference>
<keyword evidence="2 7" id="KW-0436">Ligase</keyword>
<dbReference type="InterPro" id="IPR045851">
    <property type="entry name" value="AMP-bd_C_sf"/>
</dbReference>
<evidence type="ECO:0000256" key="3">
    <source>
        <dbReference type="ARBA" id="ARBA00022832"/>
    </source>
</evidence>
<dbReference type="AlphaFoldDB" id="A0A1N6XIZ9"/>
<dbReference type="Proteomes" id="UP000185841">
    <property type="component" value="Unassembled WGS sequence"/>
</dbReference>
<dbReference type="GO" id="GO:0070566">
    <property type="term" value="F:adenylyltransferase activity"/>
    <property type="evidence" value="ECO:0007669"/>
    <property type="project" value="TreeGrafter"/>
</dbReference>